<evidence type="ECO:0000313" key="2">
    <source>
        <dbReference type="WBParaSite" id="L893_g29521.t1"/>
    </source>
</evidence>
<dbReference type="WBParaSite" id="L893_g29521.t1">
    <property type="protein sequence ID" value="L893_g29521.t1"/>
    <property type="gene ID" value="L893_g29521"/>
</dbReference>
<proteinExistence type="predicted"/>
<organism evidence="1 2">
    <name type="scientific">Steinernema glaseri</name>
    <dbReference type="NCBI Taxonomy" id="37863"/>
    <lineage>
        <taxon>Eukaryota</taxon>
        <taxon>Metazoa</taxon>
        <taxon>Ecdysozoa</taxon>
        <taxon>Nematoda</taxon>
        <taxon>Chromadorea</taxon>
        <taxon>Rhabditida</taxon>
        <taxon>Tylenchina</taxon>
        <taxon>Panagrolaimomorpha</taxon>
        <taxon>Strongyloidoidea</taxon>
        <taxon>Steinernematidae</taxon>
        <taxon>Steinernema</taxon>
    </lineage>
</organism>
<dbReference type="Proteomes" id="UP000095287">
    <property type="component" value="Unplaced"/>
</dbReference>
<reference evidence="2" key="1">
    <citation type="submission" date="2016-11" db="UniProtKB">
        <authorList>
            <consortium name="WormBaseParasite"/>
        </authorList>
    </citation>
    <scope>IDENTIFICATION</scope>
</reference>
<accession>A0A1I7ZT26</accession>
<name>A0A1I7ZT26_9BILA</name>
<protein>
    <submittedName>
        <fullName evidence="2">Ovule protein</fullName>
    </submittedName>
</protein>
<sequence>MRLTDCFHSFPCKRRRMCLPLLKPESVILSAFYNTPRDALSQRLAFAYSYFRHPAICPPAFQQQSTSHQHSICHSSLIQIQWIIKFSASFAKKNVTLKA</sequence>
<keyword evidence="1" id="KW-1185">Reference proteome</keyword>
<dbReference type="AlphaFoldDB" id="A0A1I7ZT26"/>
<evidence type="ECO:0000313" key="1">
    <source>
        <dbReference type="Proteomes" id="UP000095287"/>
    </source>
</evidence>